<dbReference type="PANTHER" id="PTHR37950">
    <property type="entry name" value="4-HYDROXYPHENYLACETATE CATABOLISM PROTEIN"/>
    <property type="match status" value="1"/>
</dbReference>
<gene>
    <name evidence="1" type="ORF">MNBD_GAMMA23-2355</name>
</gene>
<dbReference type="Gene3D" id="3.30.429.10">
    <property type="entry name" value="Macrophage Migration Inhibitory Factor"/>
    <property type="match status" value="1"/>
</dbReference>
<dbReference type="EMBL" id="UOFT01000075">
    <property type="protein sequence ID" value="VAW99015.1"/>
    <property type="molecule type" value="Genomic_DNA"/>
</dbReference>
<name>A0A3B0ZZI4_9ZZZZ</name>
<evidence type="ECO:0008006" key="2">
    <source>
        <dbReference type="Google" id="ProtNLM"/>
    </source>
</evidence>
<dbReference type="InterPro" id="IPR004220">
    <property type="entry name" value="5-COMe_2-OHmuconate_Isoase"/>
</dbReference>
<dbReference type="SUPFAM" id="SSF55331">
    <property type="entry name" value="Tautomerase/MIF"/>
    <property type="match status" value="1"/>
</dbReference>
<evidence type="ECO:0000313" key="1">
    <source>
        <dbReference type="EMBL" id="VAW99015.1"/>
    </source>
</evidence>
<sequence length="114" mass="12685">MPHIIVEYLEKNLEDTQVSALLQAVHLAIADSGLFKANQIRSRAYPFKHFSNAGGNAPYIHIQARIKSGRDTDNKKQLSKVILSGIGKLKLPTSIITVEVIDMHRDSYAKLTTN</sequence>
<accession>A0A3B0ZZI4</accession>
<proteinExistence type="predicted"/>
<dbReference type="PANTHER" id="PTHR37950:SF1">
    <property type="entry name" value="4-HYDROXYPHENYLACETATE CATABOLISM PROTEIN"/>
    <property type="match status" value="1"/>
</dbReference>
<reference evidence="1" key="1">
    <citation type="submission" date="2018-06" db="EMBL/GenBank/DDBJ databases">
        <authorList>
            <person name="Zhirakovskaya E."/>
        </authorList>
    </citation>
    <scope>NUCLEOTIDE SEQUENCE</scope>
</reference>
<organism evidence="1">
    <name type="scientific">hydrothermal vent metagenome</name>
    <dbReference type="NCBI Taxonomy" id="652676"/>
    <lineage>
        <taxon>unclassified sequences</taxon>
        <taxon>metagenomes</taxon>
        <taxon>ecological metagenomes</taxon>
    </lineage>
</organism>
<dbReference type="Pfam" id="PF02962">
    <property type="entry name" value="CHMI"/>
    <property type="match status" value="1"/>
</dbReference>
<protein>
    <recommendedName>
        <fullName evidence="2">5-carboxymethyl-2-hydroxymuconate delta-isomerase</fullName>
    </recommendedName>
</protein>
<dbReference type="InterPro" id="IPR014347">
    <property type="entry name" value="Tautomerase/MIF_sf"/>
</dbReference>
<dbReference type="AlphaFoldDB" id="A0A3B0ZZI4"/>
<dbReference type="GO" id="GO:0008704">
    <property type="term" value="F:5-carboxymethyl-2-hydroxymuconate delta-isomerase activity"/>
    <property type="evidence" value="ECO:0007669"/>
    <property type="project" value="InterPro"/>
</dbReference>